<dbReference type="InterPro" id="IPR035986">
    <property type="entry name" value="PKD_dom_sf"/>
</dbReference>
<dbReference type="AlphaFoldDB" id="A0A502ECJ2"/>
<gene>
    <name evidence="2" type="ORF">EAH81_21840</name>
</gene>
<dbReference type="InterPro" id="IPR022409">
    <property type="entry name" value="PKD/Chitinase_dom"/>
</dbReference>
<dbReference type="SMART" id="SM00089">
    <property type="entry name" value="PKD"/>
    <property type="match status" value="2"/>
</dbReference>
<dbReference type="Proteomes" id="UP000319700">
    <property type="component" value="Unassembled WGS sequence"/>
</dbReference>
<dbReference type="EMBL" id="RCZH01000017">
    <property type="protein sequence ID" value="TPG35403.1"/>
    <property type="molecule type" value="Genomic_DNA"/>
</dbReference>
<dbReference type="InterPro" id="IPR026341">
    <property type="entry name" value="T9SS_type_B"/>
</dbReference>
<dbReference type="CDD" id="cd00146">
    <property type="entry name" value="PKD"/>
    <property type="match status" value="1"/>
</dbReference>
<dbReference type="PROSITE" id="PS50093">
    <property type="entry name" value="PKD"/>
    <property type="match status" value="1"/>
</dbReference>
<evidence type="ECO:0000313" key="2">
    <source>
        <dbReference type="EMBL" id="TPG35403.1"/>
    </source>
</evidence>
<evidence type="ECO:0000313" key="3">
    <source>
        <dbReference type="Proteomes" id="UP000319700"/>
    </source>
</evidence>
<protein>
    <submittedName>
        <fullName evidence="2">PKD domain-containing protein</fullName>
    </submittedName>
</protein>
<dbReference type="Pfam" id="PF13585">
    <property type="entry name" value="CHU_C"/>
    <property type="match status" value="1"/>
</dbReference>
<feature type="domain" description="PKD" evidence="1">
    <location>
        <begin position="354"/>
        <end position="384"/>
    </location>
</feature>
<dbReference type="Pfam" id="PF18911">
    <property type="entry name" value="PKD_4"/>
    <property type="match status" value="1"/>
</dbReference>
<dbReference type="NCBIfam" id="TIGR04131">
    <property type="entry name" value="Bac_Flav_CTERM"/>
    <property type="match status" value="1"/>
</dbReference>
<keyword evidence="3" id="KW-1185">Reference proteome</keyword>
<dbReference type="Gene3D" id="2.60.40.10">
    <property type="entry name" value="Immunoglobulins"/>
    <property type="match status" value="1"/>
</dbReference>
<evidence type="ECO:0000259" key="1">
    <source>
        <dbReference type="PROSITE" id="PS50093"/>
    </source>
</evidence>
<sequence length="1224" mass="134617">MSTFEGCSTISDSTGKLLFYTDGITVWDKNHQIMPNGNGLKGDTSTTQSAIIVPKPNSTTIYYIFTCAAQADVNGLRYSVLDMTLNSGLGDITIQKNILLSTPVCEKLTAVKNENSNEYWVVAHGYGNNQFLAYKITNTGVNHTAVTSNVGIVVDTEIRRTVGYLKFSPRGRKLISCNNYYIGVELYDFDASTGLITNPRKVNNLFFNYGVEFSPSENIAYVSGGIGESIQLFQYDLTVSDIPSSQIVLKDRVPNGNFFTYFEAMQLAKNGKIYGAILGSGYVFEIEKPNILGTGCNVILDAVSLGTGICQYGLPQFIQSFFKINAKIDIKNTCFGDTSTFSISADQTINNVVWDFGDGTTSLDINPSHVYLKSGVYTISATVNTETVLTESVTIAKIPTATKPQDILACDDYNDGFYSFDLTTQNPAILNGQDPDQYLVTYFSNGVPLTLPTAYVNSSAYVPEIITAEVSNKVNPSCKSSTSFNIAVFDSPKANLPANIPDLTMCDNTSVGTDTDGRVIFDLTQRETTILEGQSATQYVVSYFKDALFTQQIALPKNYQNTTAAETIFVNVANKDNINCYASSSFKIEVFSLPTVAGTVSLKQCDDDIDGFSNFNLEEAITKITVNSAVETITFHKTLADAQNNSNVILNQTAYRNQIVSSDKVYARVVNNNNCYRVAQLNLIVSTTQIPSTYSKTLIQCDDTLLGTNKDGIASFDFSTITTEIENIFPLGQQLDISYYQNIKDALSEKNAIADISNYRNESSPNSQKIFIRVDSKLNNDCLGLGGYITLKVESVPEVKSITRIHCDDDQDGLYAFDTSNLEQELLNGLTNVSVSYLDHNNAPLPSPLPNPFITNSQIIKVVVTNNTPTLCSFDSTISFVVDDLPEVFPIDPLLTIVCDDEIDPVKQDGKYAFNTATFESALLGSQTGMIVKYYDSNNNLLSSPLPNPFLTGSQNVKVEVINPINASCSANTVIGFVVNPVPKITLEGEELVCSNLPTFTKEIDAGLLDLSTINDFNYRWSFNGTEISDEQNYSLTVNKEGIFTVEVSNKLTHCARTRTIKVSASDIASNVIAVVDESNTISVSVSGNGDYVYALDDNQNGYYQKENVFLNVPAGIHIVYIKDQNGCGVVQKEIAVFGIPDFFTPNQDGYHDYWNVEGLDEAKNAKTTIQIFDRYGKFLKQISPSSQGWDGTYIGMQMPADDYWYIIKLEDNRVFKGHFALKR</sequence>
<comment type="caution">
    <text evidence="2">The sequence shown here is derived from an EMBL/GenBank/DDBJ whole genome shotgun (WGS) entry which is preliminary data.</text>
</comment>
<accession>A0A502ECJ2</accession>
<dbReference type="SUPFAM" id="SSF82171">
    <property type="entry name" value="DPP6 N-terminal domain-like"/>
    <property type="match status" value="1"/>
</dbReference>
<dbReference type="InterPro" id="IPR013783">
    <property type="entry name" value="Ig-like_fold"/>
</dbReference>
<proteinExistence type="predicted"/>
<dbReference type="SUPFAM" id="SSF49299">
    <property type="entry name" value="PKD domain"/>
    <property type="match status" value="1"/>
</dbReference>
<organism evidence="2 3">
    <name type="scientific">Flavobacterium pectinovorum</name>
    <dbReference type="NCBI Taxonomy" id="29533"/>
    <lineage>
        <taxon>Bacteria</taxon>
        <taxon>Pseudomonadati</taxon>
        <taxon>Bacteroidota</taxon>
        <taxon>Flavobacteriia</taxon>
        <taxon>Flavobacteriales</taxon>
        <taxon>Flavobacteriaceae</taxon>
        <taxon>Flavobacterium</taxon>
    </lineage>
</organism>
<dbReference type="InterPro" id="IPR000601">
    <property type="entry name" value="PKD_dom"/>
</dbReference>
<name>A0A502ECJ2_9FLAO</name>
<reference evidence="2 3" key="1">
    <citation type="journal article" date="2019" name="Environ. Microbiol.">
        <title>Species interactions and distinct microbial communities in high Arctic permafrost affected cryosols are associated with the CH4 and CO2 gas fluxes.</title>
        <authorList>
            <person name="Altshuler I."/>
            <person name="Hamel J."/>
            <person name="Turney S."/>
            <person name="Magnuson E."/>
            <person name="Levesque R."/>
            <person name="Greer C."/>
            <person name="Whyte L.G."/>
        </authorList>
    </citation>
    <scope>NUCLEOTIDE SEQUENCE [LARGE SCALE GENOMIC DNA]</scope>
    <source>
        <strain evidence="2 3">42</strain>
    </source>
</reference>